<accession>A0A803PYQ6</accession>
<dbReference type="EnsemblPlants" id="evm.model.06.529">
    <property type="protein sequence ID" value="cds.evm.model.06.529"/>
    <property type="gene ID" value="evm.TU.06.529"/>
</dbReference>
<dbReference type="Gramene" id="evm.model.06.529">
    <property type="protein sequence ID" value="cds.evm.model.06.529"/>
    <property type="gene ID" value="evm.TU.06.529"/>
</dbReference>
<reference evidence="1" key="1">
    <citation type="submission" date="2018-11" db="EMBL/GenBank/DDBJ databases">
        <authorList>
            <person name="Grassa J C."/>
        </authorList>
    </citation>
    <scope>NUCLEOTIDE SEQUENCE [LARGE SCALE GENOMIC DNA]</scope>
</reference>
<evidence type="ECO:0000313" key="2">
    <source>
        <dbReference type="Proteomes" id="UP000596661"/>
    </source>
</evidence>
<proteinExistence type="predicted"/>
<evidence type="ECO:0000313" key="1">
    <source>
        <dbReference type="EnsemblPlants" id="cds.evm.model.06.529"/>
    </source>
</evidence>
<reference evidence="1" key="2">
    <citation type="submission" date="2021-03" db="UniProtKB">
        <authorList>
            <consortium name="EnsemblPlants"/>
        </authorList>
    </citation>
    <scope>IDENTIFICATION</scope>
</reference>
<sequence length="130" mass="15115">MDEYQEFINPDLFPIDAKNLAHILRKKKSTTKNTRGREMVDNQGDGQCPEYPSPWLTYSHMSTWGIFTIKIKNYPSISLSLSKMRKQVLSDKKQINLEAKWGPMAQVDLRYEPSAQVDTLSTWAIFKQIF</sequence>
<dbReference type="Proteomes" id="UP000596661">
    <property type="component" value="Chromosome 6"/>
</dbReference>
<dbReference type="AlphaFoldDB" id="A0A803PYQ6"/>
<name>A0A803PYQ6_CANSA</name>
<protein>
    <submittedName>
        <fullName evidence="1">Uncharacterized protein</fullName>
    </submittedName>
</protein>
<keyword evidence="2" id="KW-1185">Reference proteome</keyword>
<dbReference type="EMBL" id="UZAU01000566">
    <property type="status" value="NOT_ANNOTATED_CDS"/>
    <property type="molecule type" value="Genomic_DNA"/>
</dbReference>
<organism evidence="1 2">
    <name type="scientific">Cannabis sativa</name>
    <name type="common">Hemp</name>
    <name type="synonym">Marijuana</name>
    <dbReference type="NCBI Taxonomy" id="3483"/>
    <lineage>
        <taxon>Eukaryota</taxon>
        <taxon>Viridiplantae</taxon>
        <taxon>Streptophyta</taxon>
        <taxon>Embryophyta</taxon>
        <taxon>Tracheophyta</taxon>
        <taxon>Spermatophyta</taxon>
        <taxon>Magnoliopsida</taxon>
        <taxon>eudicotyledons</taxon>
        <taxon>Gunneridae</taxon>
        <taxon>Pentapetalae</taxon>
        <taxon>rosids</taxon>
        <taxon>fabids</taxon>
        <taxon>Rosales</taxon>
        <taxon>Cannabaceae</taxon>
        <taxon>Cannabis</taxon>
    </lineage>
</organism>